<evidence type="ECO:0000313" key="3">
    <source>
        <dbReference type="EMBL" id="AQQ02981.1"/>
    </source>
</evidence>
<comment type="subcellular location">
    <subcellularLocation>
        <location evidence="2">Cytoplasm</location>
    </subcellularLocation>
</comment>
<dbReference type="EMBL" id="CP019630">
    <property type="protein sequence ID" value="AQQ02981.1"/>
    <property type="molecule type" value="Genomic_DNA"/>
</dbReference>
<dbReference type="InterPro" id="IPR004394">
    <property type="entry name" value="Iojap/RsfS/C7orf30"/>
</dbReference>
<dbReference type="Pfam" id="PF02410">
    <property type="entry name" value="RsfS"/>
    <property type="match status" value="1"/>
</dbReference>
<evidence type="ECO:0000256" key="1">
    <source>
        <dbReference type="ARBA" id="ARBA00010574"/>
    </source>
</evidence>
<organism evidence="3 4">
    <name type="scientific">Roseibium algicola</name>
    <dbReference type="NCBI Taxonomy" id="2857014"/>
    <lineage>
        <taxon>Bacteria</taxon>
        <taxon>Pseudomonadati</taxon>
        <taxon>Pseudomonadota</taxon>
        <taxon>Alphaproteobacteria</taxon>
        <taxon>Hyphomicrobiales</taxon>
        <taxon>Stappiaceae</taxon>
        <taxon>Roseibium</taxon>
    </lineage>
</organism>
<dbReference type="PANTHER" id="PTHR21043">
    <property type="entry name" value="IOJAP SUPERFAMILY ORTHOLOG"/>
    <property type="match status" value="1"/>
</dbReference>
<dbReference type="SUPFAM" id="SSF81301">
    <property type="entry name" value="Nucleotidyltransferase"/>
    <property type="match status" value="1"/>
</dbReference>
<dbReference type="NCBIfam" id="TIGR00090">
    <property type="entry name" value="rsfS_iojap_ybeB"/>
    <property type="match status" value="1"/>
</dbReference>
<comment type="function">
    <text evidence="2">Functions as a ribosomal silencing factor. Interacts with ribosomal protein uL14 (rplN), blocking formation of intersubunit bridge B8. Prevents association of the 30S and 50S ribosomal subunits and the formation of functional ribosomes, thus repressing translation.</text>
</comment>
<comment type="subunit">
    <text evidence="2">Interacts with ribosomal protein uL14 (rplN).</text>
</comment>
<dbReference type="Gene3D" id="3.30.460.10">
    <property type="entry name" value="Beta Polymerase, domain 2"/>
    <property type="match status" value="1"/>
</dbReference>
<keyword evidence="2" id="KW-0963">Cytoplasm</keyword>
<protein>
    <recommendedName>
        <fullName evidence="2">Ribosomal silencing factor RsfS</fullName>
    </recommendedName>
</protein>
<comment type="similarity">
    <text evidence="1 2">Belongs to the Iojap/RsfS family.</text>
</comment>
<keyword evidence="4" id="KW-1185">Reference proteome</keyword>
<proteinExistence type="inferred from homology"/>
<keyword evidence="2" id="KW-0810">Translation regulation</keyword>
<evidence type="ECO:0000313" key="4">
    <source>
        <dbReference type="Proteomes" id="UP000188174"/>
    </source>
</evidence>
<reference evidence="3 4" key="1">
    <citation type="submission" date="2017-02" db="EMBL/GenBank/DDBJ databases">
        <authorList>
            <person name="Jeong S."/>
        </authorList>
    </citation>
    <scope>NUCLEOTIDE SEQUENCE [LARGE SCALE GENOMIC DNA]</scope>
    <source>
        <strain evidence="3 4">RMAR6-6</strain>
    </source>
</reference>
<name>A0ABM6HY27_9HYPH</name>
<dbReference type="PANTHER" id="PTHR21043:SF0">
    <property type="entry name" value="MITOCHONDRIAL ASSEMBLY OF RIBOSOMAL LARGE SUBUNIT PROTEIN 1"/>
    <property type="match status" value="1"/>
</dbReference>
<dbReference type="Proteomes" id="UP000188174">
    <property type="component" value="Chromosome"/>
</dbReference>
<dbReference type="HAMAP" id="MF_01477">
    <property type="entry name" value="Iojap_RsfS"/>
    <property type="match status" value="1"/>
</dbReference>
<keyword evidence="2" id="KW-0678">Repressor</keyword>
<accession>A0ABM6HY27</accession>
<dbReference type="InterPro" id="IPR043519">
    <property type="entry name" value="NT_sf"/>
</dbReference>
<evidence type="ECO:0000256" key="2">
    <source>
        <dbReference type="HAMAP-Rule" id="MF_01477"/>
    </source>
</evidence>
<sequence>MTFESGRTDMSSPLQASVGKELAADLLDTVLTSLDDSKAEDAVTLDIAGKSSLADYMVIVSGRSHRHVGAIAEHLLKDLKSAGAGSATVEGLNICDWVLIDAGDVIVHIFRPEVRGFYNLEKMWAPEEDAAPHYIG</sequence>
<gene>
    <name evidence="2" type="primary">rsfS</name>
    <name evidence="3" type="ORF">B0E33_04690</name>
</gene>